<name>A0ABQ5W5S7_9HYPH</name>
<dbReference type="SUPFAM" id="SSF53756">
    <property type="entry name" value="UDP-Glycosyltransferase/glycogen phosphorylase"/>
    <property type="match status" value="1"/>
</dbReference>
<dbReference type="InterPro" id="IPR001296">
    <property type="entry name" value="Glyco_trans_1"/>
</dbReference>
<evidence type="ECO:0000313" key="3">
    <source>
        <dbReference type="Proteomes" id="UP001156691"/>
    </source>
</evidence>
<protein>
    <recommendedName>
        <fullName evidence="1">Glycosyl transferase family 1 domain-containing protein</fullName>
    </recommendedName>
</protein>
<evidence type="ECO:0000259" key="1">
    <source>
        <dbReference type="Pfam" id="PF00534"/>
    </source>
</evidence>
<accession>A0ABQ5W5S7</accession>
<sequence>MTKPALAFIGHPFHTKTRSNNFFIEILKREFDVHVFYIEPDPRALMEEIANAGYELVVCWQTEFCAPYFLMRGLRVVCVPMFDGVERAPDWYWLTMRQARFISFSQELHRNLRRLNLESYSFRYYGHSVLEVPQAKFDGLRAFFWQRRPEEGVHYKFVRHLLGDVVDALHVHNAPDRAKPEDWEPDNAATVSHFNDDGSAYRQALEKANVFVCPRHTEGIGMSMIEALARGMCVVAHNKATANEYIVDGVNGLLIDFAQQPKFKSAPSAFTRKKELLLDVAIAERLGQKAREMYLAGYRAWLEDEPRIPLLVMSAPKADLDASDRNFADTYLSICKFAHRDFGRFLFELLRLRRRGLQGHEAASVTMADQIAWSLKRIPGAVITAKVGRRTLRVVRSIVRRLAE</sequence>
<proteinExistence type="predicted"/>
<reference evidence="3" key="1">
    <citation type="journal article" date="2019" name="Int. J. Syst. Evol. Microbiol.">
        <title>The Global Catalogue of Microorganisms (GCM) 10K type strain sequencing project: providing services to taxonomists for standard genome sequencing and annotation.</title>
        <authorList>
            <consortium name="The Broad Institute Genomics Platform"/>
            <consortium name="The Broad Institute Genome Sequencing Center for Infectious Disease"/>
            <person name="Wu L."/>
            <person name="Ma J."/>
        </authorList>
    </citation>
    <scope>NUCLEOTIDE SEQUENCE [LARGE SCALE GENOMIC DNA]</scope>
    <source>
        <strain evidence="3">NBRC 112416</strain>
    </source>
</reference>
<comment type="caution">
    <text evidence="2">The sequence shown here is derived from an EMBL/GenBank/DDBJ whole genome shotgun (WGS) entry which is preliminary data.</text>
</comment>
<keyword evidence="3" id="KW-1185">Reference proteome</keyword>
<dbReference type="Proteomes" id="UP001156691">
    <property type="component" value="Unassembled WGS sequence"/>
</dbReference>
<dbReference type="PANTHER" id="PTHR12526">
    <property type="entry name" value="GLYCOSYLTRANSFERASE"/>
    <property type="match status" value="1"/>
</dbReference>
<gene>
    <name evidence="2" type="ORF">GCM10010862_22290</name>
</gene>
<organism evidence="2 3">
    <name type="scientific">Devosia nitrariae</name>
    <dbReference type="NCBI Taxonomy" id="2071872"/>
    <lineage>
        <taxon>Bacteria</taxon>
        <taxon>Pseudomonadati</taxon>
        <taxon>Pseudomonadota</taxon>
        <taxon>Alphaproteobacteria</taxon>
        <taxon>Hyphomicrobiales</taxon>
        <taxon>Devosiaceae</taxon>
        <taxon>Devosia</taxon>
    </lineage>
</organism>
<dbReference type="Gene3D" id="3.40.50.2000">
    <property type="entry name" value="Glycogen Phosphorylase B"/>
    <property type="match status" value="1"/>
</dbReference>
<evidence type="ECO:0000313" key="2">
    <source>
        <dbReference type="EMBL" id="GLQ54970.1"/>
    </source>
</evidence>
<feature type="domain" description="Glycosyl transferase family 1" evidence="1">
    <location>
        <begin position="199"/>
        <end position="266"/>
    </location>
</feature>
<dbReference type="Pfam" id="PF00534">
    <property type="entry name" value="Glycos_transf_1"/>
    <property type="match status" value="1"/>
</dbReference>
<dbReference type="EMBL" id="BSNS01000011">
    <property type="protein sequence ID" value="GLQ54970.1"/>
    <property type="molecule type" value="Genomic_DNA"/>
</dbReference>
<dbReference type="PANTHER" id="PTHR12526:SF630">
    <property type="entry name" value="GLYCOSYLTRANSFERASE"/>
    <property type="match status" value="1"/>
</dbReference>
<dbReference type="RefSeq" id="WP_284340412.1">
    <property type="nucleotide sequence ID" value="NZ_BSNS01000011.1"/>
</dbReference>